<evidence type="ECO:0000256" key="6">
    <source>
        <dbReference type="ARBA" id="ARBA00024993"/>
    </source>
</evidence>
<organism evidence="10 11">
    <name type="scientific">Kocuria varians</name>
    <name type="common">Micrococcus varians</name>
    <dbReference type="NCBI Taxonomy" id="1272"/>
    <lineage>
        <taxon>Bacteria</taxon>
        <taxon>Bacillati</taxon>
        <taxon>Actinomycetota</taxon>
        <taxon>Actinomycetes</taxon>
        <taxon>Micrococcales</taxon>
        <taxon>Micrococcaceae</taxon>
        <taxon>Kocuria</taxon>
    </lineage>
</organism>
<dbReference type="SMART" id="SM00947">
    <property type="entry name" value="Pro_CA"/>
    <property type="match status" value="1"/>
</dbReference>
<gene>
    <name evidence="10" type="primary">cynT</name>
    <name evidence="10" type="ORF">KVA01_04810</name>
</gene>
<evidence type="ECO:0000256" key="9">
    <source>
        <dbReference type="RuleBase" id="RU003956"/>
    </source>
</evidence>
<accession>A0A4Y4D154</accession>
<proteinExistence type="inferred from homology"/>
<dbReference type="Proteomes" id="UP000315730">
    <property type="component" value="Unassembled WGS sequence"/>
</dbReference>
<comment type="similarity">
    <text evidence="1 9">Belongs to the beta-class carbonic anhydrase family.</text>
</comment>
<evidence type="ECO:0000256" key="7">
    <source>
        <dbReference type="ARBA" id="ARBA00048348"/>
    </source>
</evidence>
<evidence type="ECO:0000256" key="2">
    <source>
        <dbReference type="ARBA" id="ARBA00012925"/>
    </source>
</evidence>
<evidence type="ECO:0000256" key="1">
    <source>
        <dbReference type="ARBA" id="ARBA00006217"/>
    </source>
</evidence>
<evidence type="ECO:0000256" key="8">
    <source>
        <dbReference type="PIRSR" id="PIRSR601765-1"/>
    </source>
</evidence>
<feature type="binding site" evidence="8">
    <location>
        <position position="60"/>
    </location>
    <ligand>
        <name>Zn(2+)</name>
        <dbReference type="ChEBI" id="CHEBI:29105"/>
    </ligand>
</feature>
<dbReference type="AlphaFoldDB" id="A0A4Y4D154"/>
<keyword evidence="11" id="KW-1185">Reference proteome</keyword>
<comment type="function">
    <text evidence="6">Catalyzes the reversible hydration of carbon dioxide to form bicarbonate.</text>
</comment>
<dbReference type="Pfam" id="PF00484">
    <property type="entry name" value="Pro_CA"/>
    <property type="match status" value="1"/>
</dbReference>
<evidence type="ECO:0000313" key="10">
    <source>
        <dbReference type="EMBL" id="GEC98326.1"/>
    </source>
</evidence>
<dbReference type="GO" id="GO:0008270">
    <property type="term" value="F:zinc ion binding"/>
    <property type="evidence" value="ECO:0007669"/>
    <property type="project" value="UniProtKB-UniRule"/>
</dbReference>
<keyword evidence="4 8" id="KW-0862">Zinc</keyword>
<dbReference type="EC" id="4.2.1.1" evidence="2 9"/>
<dbReference type="PANTHER" id="PTHR11002:SF79">
    <property type="entry name" value="CARBONIC ANHYDRASE 2"/>
    <property type="match status" value="1"/>
</dbReference>
<dbReference type="STRING" id="1272.GCA_900014985_01923"/>
<evidence type="ECO:0000256" key="4">
    <source>
        <dbReference type="ARBA" id="ARBA00022833"/>
    </source>
</evidence>
<dbReference type="PROSITE" id="PS00704">
    <property type="entry name" value="PROK_CO2_ANHYDRASE_1"/>
    <property type="match status" value="1"/>
</dbReference>
<dbReference type="Gene3D" id="3.40.1050.10">
    <property type="entry name" value="Carbonic anhydrase"/>
    <property type="match status" value="1"/>
</dbReference>
<dbReference type="PROSITE" id="PS00705">
    <property type="entry name" value="PROK_CO2_ANHYDRASE_2"/>
    <property type="match status" value="1"/>
</dbReference>
<sequence length="216" mass="23085">MSTETAAVDNAPHTPAEAWRALQDGNARFIAGEKLHPHQDAQRRMDLAQSQKPFAVIFGCSDSRLAAEIIFDLGLGDAFVIRTAGQVIDNAVLGSLEFAVQVLGTPLIMVLGHDSCGAVTATKNSVESGELPTGFQRDLVERITPSVLQAKRSGDADLQDMVVEHTKQTAARMLDQSTVISGAVARGEAAVIGVFYHLADGKAELVYSEDPEIRES</sequence>
<keyword evidence="5 9" id="KW-0456">Lyase</keyword>
<evidence type="ECO:0000256" key="5">
    <source>
        <dbReference type="ARBA" id="ARBA00023239"/>
    </source>
</evidence>
<dbReference type="RefSeq" id="WP_174805691.1">
    <property type="nucleotide sequence ID" value="NZ_BJNW01000003.1"/>
</dbReference>
<dbReference type="InterPro" id="IPR036874">
    <property type="entry name" value="Carbonic_anhydrase_sf"/>
</dbReference>
<comment type="caution">
    <text evidence="10">The sequence shown here is derived from an EMBL/GenBank/DDBJ whole genome shotgun (WGS) entry which is preliminary data.</text>
</comment>
<dbReference type="SUPFAM" id="SSF53056">
    <property type="entry name" value="beta-carbonic anhydrase, cab"/>
    <property type="match status" value="1"/>
</dbReference>
<dbReference type="InterPro" id="IPR015892">
    <property type="entry name" value="Carbonic_anhydrase_CS"/>
</dbReference>
<name>A0A4Y4D154_KOCVA</name>
<reference evidence="10 11" key="1">
    <citation type="submission" date="2019-06" db="EMBL/GenBank/DDBJ databases">
        <title>Whole genome shotgun sequence of Kocuria varians NBRC 15358.</title>
        <authorList>
            <person name="Hosoyama A."/>
            <person name="Uohara A."/>
            <person name="Ohji S."/>
            <person name="Ichikawa N."/>
        </authorList>
    </citation>
    <scope>NUCLEOTIDE SEQUENCE [LARGE SCALE GENOMIC DNA]</scope>
    <source>
        <strain evidence="10 11">NBRC 15358</strain>
    </source>
</reference>
<comment type="catalytic activity">
    <reaction evidence="7 9">
        <text>hydrogencarbonate + H(+) = CO2 + H2O</text>
        <dbReference type="Rhea" id="RHEA:10748"/>
        <dbReference type="ChEBI" id="CHEBI:15377"/>
        <dbReference type="ChEBI" id="CHEBI:15378"/>
        <dbReference type="ChEBI" id="CHEBI:16526"/>
        <dbReference type="ChEBI" id="CHEBI:17544"/>
        <dbReference type="EC" id="4.2.1.1"/>
    </reaction>
</comment>
<dbReference type="PANTHER" id="PTHR11002">
    <property type="entry name" value="CARBONIC ANHYDRASE"/>
    <property type="match status" value="1"/>
</dbReference>
<dbReference type="GO" id="GO:0015976">
    <property type="term" value="P:carbon utilization"/>
    <property type="evidence" value="ECO:0007669"/>
    <property type="project" value="InterPro"/>
</dbReference>
<feature type="binding site" evidence="8">
    <location>
        <position position="113"/>
    </location>
    <ligand>
        <name>Zn(2+)</name>
        <dbReference type="ChEBI" id="CHEBI:29105"/>
    </ligand>
</feature>
<protein>
    <recommendedName>
        <fullName evidence="2 9">Carbonic anhydrase</fullName>
        <ecNumber evidence="2 9">4.2.1.1</ecNumber>
    </recommendedName>
    <alternativeName>
        <fullName evidence="9">Carbonate dehydratase</fullName>
    </alternativeName>
</protein>
<evidence type="ECO:0000256" key="3">
    <source>
        <dbReference type="ARBA" id="ARBA00022723"/>
    </source>
</evidence>
<dbReference type="GO" id="GO:0004089">
    <property type="term" value="F:carbonate dehydratase activity"/>
    <property type="evidence" value="ECO:0007669"/>
    <property type="project" value="UniProtKB-UniRule"/>
</dbReference>
<feature type="binding site" evidence="8">
    <location>
        <position position="62"/>
    </location>
    <ligand>
        <name>Zn(2+)</name>
        <dbReference type="ChEBI" id="CHEBI:29105"/>
    </ligand>
</feature>
<comment type="cofactor">
    <cofactor evidence="8">
        <name>Zn(2+)</name>
        <dbReference type="ChEBI" id="CHEBI:29105"/>
    </cofactor>
    <text evidence="8">Binds 1 zinc ion per subunit.</text>
</comment>
<keyword evidence="3 8" id="KW-0479">Metal-binding</keyword>
<dbReference type="EMBL" id="BJNW01000003">
    <property type="protein sequence ID" value="GEC98326.1"/>
    <property type="molecule type" value="Genomic_DNA"/>
</dbReference>
<evidence type="ECO:0000313" key="11">
    <source>
        <dbReference type="Proteomes" id="UP000315730"/>
    </source>
</evidence>
<dbReference type="InterPro" id="IPR001765">
    <property type="entry name" value="Carbonic_anhydrase"/>
</dbReference>
<dbReference type="FunFam" id="3.40.1050.10:FF:000006">
    <property type="entry name" value="Carbonic anhydrase"/>
    <property type="match status" value="1"/>
</dbReference>
<dbReference type="CDD" id="cd03378">
    <property type="entry name" value="beta_CA_cladeC"/>
    <property type="match status" value="1"/>
</dbReference>
<feature type="binding site" evidence="8">
    <location>
        <position position="116"/>
    </location>
    <ligand>
        <name>Zn(2+)</name>
        <dbReference type="ChEBI" id="CHEBI:29105"/>
    </ligand>
</feature>
<comment type="function">
    <text evidence="9">Reversible hydration of carbon dioxide.</text>
</comment>